<gene>
    <name evidence="1" type="ordered locus">MHC_02255</name>
</gene>
<dbReference type="STRING" id="1111676.MHC_02255"/>
<evidence type="ECO:0000313" key="1">
    <source>
        <dbReference type="EMBL" id="AEW45317.1"/>
    </source>
</evidence>
<dbReference type="KEGG" id="mhe:MHC_02255"/>
<dbReference type="AlphaFoldDB" id="H6N6P5"/>
<reference evidence="1 2" key="1">
    <citation type="journal article" date="2012" name="J. Bacteriol.">
        <title>Complete genome sequence of Mycoplasma haemocanis strain Illinois.</title>
        <authorList>
            <person name="do Nascimento N.C."/>
            <person name="Guimaraes A.M."/>
            <person name="Santos A.P."/>
            <person name="Sanmiguel P.J."/>
            <person name="Messick J.B."/>
        </authorList>
    </citation>
    <scope>NUCLEOTIDE SEQUENCE [LARGE SCALE GENOMIC DNA]</scope>
    <source>
        <strain evidence="1 2">Illinois</strain>
    </source>
</reference>
<evidence type="ECO:0000313" key="2">
    <source>
        <dbReference type="Proteomes" id="UP000009135"/>
    </source>
</evidence>
<name>H6N6P5_MYCHN</name>
<dbReference type="HOGENOM" id="CLU_111546_1_0_14"/>
<accession>H6N6P5</accession>
<protein>
    <submittedName>
        <fullName evidence="1">Uncharacterized protein</fullName>
    </submittedName>
</protein>
<proteinExistence type="predicted"/>
<keyword evidence="2" id="KW-1185">Reference proteome</keyword>
<dbReference type="Proteomes" id="UP000009135">
    <property type="component" value="Chromosome"/>
</dbReference>
<dbReference type="EMBL" id="CP003199">
    <property type="protein sequence ID" value="AEW45317.1"/>
    <property type="molecule type" value="Genomic_DNA"/>
</dbReference>
<organism evidence="1 2">
    <name type="scientific">Mycoplasma haemocanis (strain Illinois)</name>
    <dbReference type="NCBI Taxonomy" id="1111676"/>
    <lineage>
        <taxon>Bacteria</taxon>
        <taxon>Bacillati</taxon>
        <taxon>Mycoplasmatota</taxon>
        <taxon>Mollicutes</taxon>
        <taxon>Mycoplasmataceae</taxon>
        <taxon>Mycoplasma</taxon>
    </lineage>
</organism>
<sequence>MNSLISKVVAAGFALVGVGTVFSEGGISSSSKDLLLPIFKSSNSNTITPLQGSCKIWEVEIKRGSYDVTKVIREIENRDELVNNSDPANAKFVSEVRDACAGRKDGRIKINNHIYIYVYRQNGKWVYSYKVQKHDWHRERGGITDPYRNT</sequence>